<dbReference type="Proteomes" id="UP000321570">
    <property type="component" value="Unassembled WGS sequence"/>
</dbReference>
<sequence length="86" mass="10256">AIFWLPYRSLVVYNSFVTIRKPDYWLYLFARTMAFLNSTVNPILYNAMSRKFRRAFRLLITQAPCIGKQRRLNSVLGSRRTECMRS</sequence>
<dbReference type="InterPro" id="IPR002120">
    <property type="entry name" value="TRH_rcpt_1"/>
</dbReference>
<evidence type="ECO:0000256" key="4">
    <source>
        <dbReference type="ARBA" id="ARBA00023136"/>
    </source>
</evidence>
<keyword evidence="3 5" id="KW-1133">Transmembrane helix</keyword>
<dbReference type="GO" id="GO:0016020">
    <property type="term" value="C:membrane"/>
    <property type="evidence" value="ECO:0007669"/>
    <property type="project" value="UniProtKB-SubCell"/>
</dbReference>
<dbReference type="PANTHER" id="PTHR46061">
    <property type="entry name" value="THYROTROPIN-RELEASING HORMONE RECEPTOR"/>
    <property type="match status" value="1"/>
</dbReference>
<dbReference type="EMBL" id="CABIJS010000012">
    <property type="protein sequence ID" value="VUZ39327.1"/>
    <property type="molecule type" value="Genomic_DNA"/>
</dbReference>
<accession>A0A564XWF0</accession>
<feature type="transmembrane region" description="Helical" evidence="5">
    <location>
        <begin position="24"/>
        <end position="44"/>
    </location>
</feature>
<dbReference type="Gene3D" id="1.20.1070.10">
    <property type="entry name" value="Rhodopsin 7-helix transmembrane proteins"/>
    <property type="match status" value="1"/>
</dbReference>
<evidence type="ECO:0000256" key="3">
    <source>
        <dbReference type="ARBA" id="ARBA00022989"/>
    </source>
</evidence>
<dbReference type="InterPro" id="IPR017452">
    <property type="entry name" value="GPCR_Rhodpsn_7TM"/>
</dbReference>
<feature type="non-terminal residue" evidence="7">
    <location>
        <position position="86"/>
    </location>
</feature>
<protein>
    <recommendedName>
        <fullName evidence="6">G-protein coupled receptors family 1 profile domain-containing protein</fullName>
    </recommendedName>
</protein>
<evidence type="ECO:0000256" key="2">
    <source>
        <dbReference type="ARBA" id="ARBA00022692"/>
    </source>
</evidence>
<proteinExistence type="predicted"/>
<gene>
    <name evidence="7" type="ORF">WMSIL1_LOCUS638</name>
</gene>
<name>A0A564XWF0_HYMDI</name>
<feature type="domain" description="G-protein coupled receptors family 1 profile" evidence="6">
    <location>
        <begin position="1"/>
        <end position="45"/>
    </location>
</feature>
<keyword evidence="4 5" id="KW-0472">Membrane</keyword>
<evidence type="ECO:0000259" key="6">
    <source>
        <dbReference type="PROSITE" id="PS50262"/>
    </source>
</evidence>
<dbReference type="SUPFAM" id="SSF81321">
    <property type="entry name" value="Family A G protein-coupled receptor-like"/>
    <property type="match status" value="1"/>
</dbReference>
<dbReference type="GO" id="GO:0004997">
    <property type="term" value="F:thyrotropin-releasing hormone receptor activity"/>
    <property type="evidence" value="ECO:0007669"/>
    <property type="project" value="InterPro"/>
</dbReference>
<dbReference type="PANTHER" id="PTHR46061:SF3">
    <property type="entry name" value="THYROTROPIN-RELEASING HORMONE RECEPTOR"/>
    <property type="match status" value="1"/>
</dbReference>
<evidence type="ECO:0000256" key="5">
    <source>
        <dbReference type="SAM" id="Phobius"/>
    </source>
</evidence>
<feature type="non-terminal residue" evidence="7">
    <location>
        <position position="1"/>
    </location>
</feature>
<evidence type="ECO:0000256" key="1">
    <source>
        <dbReference type="ARBA" id="ARBA00004370"/>
    </source>
</evidence>
<keyword evidence="8" id="KW-1185">Reference proteome</keyword>
<evidence type="ECO:0000313" key="8">
    <source>
        <dbReference type="Proteomes" id="UP000321570"/>
    </source>
</evidence>
<organism evidence="7 8">
    <name type="scientific">Hymenolepis diminuta</name>
    <name type="common">Rat tapeworm</name>
    <dbReference type="NCBI Taxonomy" id="6216"/>
    <lineage>
        <taxon>Eukaryota</taxon>
        <taxon>Metazoa</taxon>
        <taxon>Spiralia</taxon>
        <taxon>Lophotrochozoa</taxon>
        <taxon>Platyhelminthes</taxon>
        <taxon>Cestoda</taxon>
        <taxon>Eucestoda</taxon>
        <taxon>Cyclophyllidea</taxon>
        <taxon>Hymenolepididae</taxon>
        <taxon>Hymenolepis</taxon>
    </lineage>
</organism>
<dbReference type="AlphaFoldDB" id="A0A564XWF0"/>
<keyword evidence="2 5" id="KW-0812">Transmembrane</keyword>
<comment type="subcellular location">
    <subcellularLocation>
        <location evidence="1">Membrane</location>
    </subcellularLocation>
</comment>
<dbReference type="PROSITE" id="PS50262">
    <property type="entry name" value="G_PROTEIN_RECEP_F1_2"/>
    <property type="match status" value="1"/>
</dbReference>
<reference evidence="7 8" key="1">
    <citation type="submission" date="2019-07" db="EMBL/GenBank/DDBJ databases">
        <authorList>
            <person name="Jastrzebski P J."/>
            <person name="Paukszto L."/>
            <person name="Jastrzebski P J."/>
        </authorList>
    </citation>
    <scope>NUCLEOTIDE SEQUENCE [LARGE SCALE GENOMIC DNA]</scope>
    <source>
        <strain evidence="7 8">WMS-il1</strain>
    </source>
</reference>
<evidence type="ECO:0000313" key="7">
    <source>
        <dbReference type="EMBL" id="VUZ39327.1"/>
    </source>
</evidence>